<evidence type="ECO:0000256" key="4">
    <source>
        <dbReference type="ARBA" id="ARBA00023015"/>
    </source>
</evidence>
<evidence type="ECO:0000256" key="3">
    <source>
        <dbReference type="ARBA" id="ARBA00022553"/>
    </source>
</evidence>
<dbReference type="Pfam" id="PF00447">
    <property type="entry name" value="HSF_DNA-bind"/>
    <property type="match status" value="1"/>
</dbReference>
<proteinExistence type="inferred from homology"/>
<evidence type="ECO:0000259" key="12">
    <source>
        <dbReference type="PROSITE" id="PS00434"/>
    </source>
</evidence>
<evidence type="ECO:0000256" key="7">
    <source>
        <dbReference type="ARBA" id="ARBA00023163"/>
    </source>
</evidence>
<dbReference type="GO" id="GO:0034605">
    <property type="term" value="P:cellular response to heat"/>
    <property type="evidence" value="ECO:0007669"/>
    <property type="project" value="TreeGrafter"/>
</dbReference>
<dbReference type="PANTHER" id="PTHR10015">
    <property type="entry name" value="HEAT SHOCK TRANSCRIPTION FACTOR"/>
    <property type="match status" value="1"/>
</dbReference>
<dbReference type="Gene3D" id="1.10.10.10">
    <property type="entry name" value="Winged helix-like DNA-binding domain superfamily/Winged helix DNA-binding domain"/>
    <property type="match status" value="1"/>
</dbReference>
<feature type="region of interest" description="Disordered" evidence="11">
    <location>
        <begin position="1"/>
        <end position="34"/>
    </location>
</feature>
<evidence type="ECO:0000313" key="14">
    <source>
        <dbReference type="Proteomes" id="UP000663760"/>
    </source>
</evidence>
<comment type="subcellular location">
    <subcellularLocation>
        <location evidence="1">Nucleus</location>
    </subcellularLocation>
</comment>
<dbReference type="SMART" id="SM00415">
    <property type="entry name" value="HSF"/>
    <property type="match status" value="1"/>
</dbReference>
<evidence type="ECO:0000313" key="13">
    <source>
        <dbReference type="EMBL" id="CAA7410029.1"/>
    </source>
</evidence>
<dbReference type="GO" id="GO:0005634">
    <property type="term" value="C:nucleus"/>
    <property type="evidence" value="ECO:0007669"/>
    <property type="project" value="UniProtKB-SubCell"/>
</dbReference>
<feature type="coiled-coil region" evidence="10">
    <location>
        <begin position="159"/>
        <end position="200"/>
    </location>
</feature>
<keyword evidence="7" id="KW-0804">Transcription</keyword>
<gene>
    <name evidence="13" type="ORF">SI8410_17020707</name>
</gene>
<dbReference type="GO" id="GO:0000978">
    <property type="term" value="F:RNA polymerase II cis-regulatory region sequence-specific DNA binding"/>
    <property type="evidence" value="ECO:0007669"/>
    <property type="project" value="TreeGrafter"/>
</dbReference>
<name>A0A7I8LJ11_SPIIN</name>
<dbReference type="InterPro" id="IPR036388">
    <property type="entry name" value="WH-like_DNA-bd_sf"/>
</dbReference>
<keyword evidence="3" id="KW-0597">Phosphoprotein</keyword>
<dbReference type="Proteomes" id="UP000663760">
    <property type="component" value="Chromosome 17"/>
</dbReference>
<dbReference type="AlphaFoldDB" id="A0A7I8LJ11"/>
<dbReference type="SUPFAM" id="SSF46785">
    <property type="entry name" value="Winged helix' DNA-binding domain"/>
    <property type="match status" value="1"/>
</dbReference>
<keyword evidence="5" id="KW-0346">Stress response</keyword>
<evidence type="ECO:0000256" key="5">
    <source>
        <dbReference type="ARBA" id="ARBA00023016"/>
    </source>
</evidence>
<sequence>MEEIGLALKVEEVEEEEEVEETAGAPSPRPMAGLNEVGPPPFLTKTYDIVEDPETDALVSWSSGRNSFIVWDSHAFASTLLPKYFKHSNFSSFIRQLNTYGFRKVDPDRWEFANESFVGGQKHLLKSIRRRRNSLHSALQQSGAGPCVELGQFGLETEVEQLRRDRSILMMEIVKLRQQQESSRAQLRSMEDRLQGTERKQQQMMTFLARALKNPSFFHQLVHHNDQRRHLDGVRRKRRLPATPSSEDLPAVEETTAEPDVDTLLTAVESEAGTSTDPPASETLFGLGSVNDVMWEEILREDMLSGKVEVAAAAEDRSEINFPMEDFPLAWGGSMNDLAEQMGYLGSSSP</sequence>
<dbReference type="FunFam" id="1.10.10.10:FF:000057">
    <property type="entry name" value="Heat shock transcription factor 1"/>
    <property type="match status" value="1"/>
</dbReference>
<evidence type="ECO:0000256" key="8">
    <source>
        <dbReference type="ARBA" id="ARBA00023242"/>
    </source>
</evidence>
<feature type="region of interest" description="Disordered" evidence="11">
    <location>
        <begin position="228"/>
        <end position="258"/>
    </location>
</feature>
<dbReference type="PRINTS" id="PR00056">
    <property type="entry name" value="HSFDOMAIN"/>
</dbReference>
<evidence type="ECO:0000256" key="10">
    <source>
        <dbReference type="SAM" id="Coils"/>
    </source>
</evidence>
<accession>A0A7I8LJ11</accession>
<dbReference type="GO" id="GO:0006357">
    <property type="term" value="P:regulation of transcription by RNA polymerase II"/>
    <property type="evidence" value="ECO:0007669"/>
    <property type="project" value="TreeGrafter"/>
</dbReference>
<keyword evidence="8" id="KW-0539">Nucleus</keyword>
<keyword evidence="6" id="KW-0238">DNA-binding</keyword>
<keyword evidence="10" id="KW-0175">Coiled coil</keyword>
<feature type="domain" description="HSF-type DNA-binding" evidence="12">
    <location>
        <begin position="81"/>
        <end position="105"/>
    </location>
</feature>
<evidence type="ECO:0000256" key="1">
    <source>
        <dbReference type="ARBA" id="ARBA00004123"/>
    </source>
</evidence>
<keyword evidence="14" id="KW-1185">Reference proteome</keyword>
<evidence type="ECO:0000256" key="2">
    <source>
        <dbReference type="ARBA" id="ARBA00011233"/>
    </source>
</evidence>
<evidence type="ECO:0000256" key="11">
    <source>
        <dbReference type="SAM" id="MobiDB-lite"/>
    </source>
</evidence>
<keyword evidence="4" id="KW-0805">Transcription regulation</keyword>
<organism evidence="13 14">
    <name type="scientific">Spirodela intermedia</name>
    <name type="common">Intermediate duckweed</name>
    <dbReference type="NCBI Taxonomy" id="51605"/>
    <lineage>
        <taxon>Eukaryota</taxon>
        <taxon>Viridiplantae</taxon>
        <taxon>Streptophyta</taxon>
        <taxon>Embryophyta</taxon>
        <taxon>Tracheophyta</taxon>
        <taxon>Spermatophyta</taxon>
        <taxon>Magnoliopsida</taxon>
        <taxon>Liliopsida</taxon>
        <taxon>Araceae</taxon>
        <taxon>Lemnoideae</taxon>
        <taxon>Spirodela</taxon>
    </lineage>
</organism>
<dbReference type="EMBL" id="LR746280">
    <property type="protein sequence ID" value="CAA7410029.1"/>
    <property type="molecule type" value="Genomic_DNA"/>
</dbReference>
<dbReference type="OrthoDB" id="60033at2759"/>
<dbReference type="GO" id="GO:0003700">
    <property type="term" value="F:DNA-binding transcription factor activity"/>
    <property type="evidence" value="ECO:0007669"/>
    <property type="project" value="InterPro"/>
</dbReference>
<evidence type="ECO:0000256" key="9">
    <source>
        <dbReference type="RuleBase" id="RU004020"/>
    </source>
</evidence>
<evidence type="ECO:0000256" key="6">
    <source>
        <dbReference type="ARBA" id="ARBA00023125"/>
    </source>
</evidence>
<comment type="similarity">
    <text evidence="9">Belongs to the HSF family.</text>
</comment>
<feature type="compositionally biased region" description="Acidic residues" evidence="11">
    <location>
        <begin position="12"/>
        <end position="21"/>
    </location>
</feature>
<dbReference type="PROSITE" id="PS00434">
    <property type="entry name" value="HSF_DOMAIN"/>
    <property type="match status" value="1"/>
</dbReference>
<dbReference type="PANTHER" id="PTHR10015:SF338">
    <property type="entry name" value="HEAT STRESS TRANSCRIPTION FACTOR A-2"/>
    <property type="match status" value="1"/>
</dbReference>
<dbReference type="InterPro" id="IPR000232">
    <property type="entry name" value="HSF_DNA-bd"/>
</dbReference>
<reference evidence="13" key="1">
    <citation type="submission" date="2020-02" db="EMBL/GenBank/DDBJ databases">
        <authorList>
            <person name="Scholz U."/>
            <person name="Mascher M."/>
            <person name="Fiebig A."/>
        </authorList>
    </citation>
    <scope>NUCLEOTIDE SEQUENCE</scope>
</reference>
<protein>
    <recommendedName>
        <fullName evidence="12">HSF-type DNA-binding domain-containing protein</fullName>
    </recommendedName>
</protein>
<dbReference type="InterPro" id="IPR036390">
    <property type="entry name" value="WH_DNA-bd_sf"/>
</dbReference>
<comment type="subunit">
    <text evidence="2">Homotrimer.</text>
</comment>